<dbReference type="Proteomes" id="UP001193389">
    <property type="component" value="Chromosome"/>
</dbReference>
<organism evidence="1 2">
    <name type="scientific">Aquipluma nitroreducens</name>
    <dbReference type="NCBI Taxonomy" id="2010828"/>
    <lineage>
        <taxon>Bacteria</taxon>
        <taxon>Pseudomonadati</taxon>
        <taxon>Bacteroidota</taxon>
        <taxon>Bacteroidia</taxon>
        <taxon>Marinilabiliales</taxon>
        <taxon>Prolixibacteraceae</taxon>
        <taxon>Aquipluma</taxon>
    </lineage>
</organism>
<name>A0A5K7SFL3_9BACT</name>
<dbReference type="KEGG" id="anf:AQPE_4466"/>
<proteinExistence type="predicted"/>
<accession>A0A5K7SFL3</accession>
<protein>
    <submittedName>
        <fullName evidence="1">Filamentation induced by cAMP protein Fic</fullName>
    </submittedName>
</protein>
<dbReference type="RefSeq" id="WP_318348436.1">
    <property type="nucleotide sequence ID" value="NZ_AP018694.1"/>
</dbReference>
<evidence type="ECO:0000313" key="2">
    <source>
        <dbReference type="Proteomes" id="UP001193389"/>
    </source>
</evidence>
<dbReference type="EMBL" id="AP018694">
    <property type="protein sequence ID" value="BBE20275.1"/>
    <property type="molecule type" value="Genomic_DNA"/>
</dbReference>
<gene>
    <name evidence="1" type="ORF">AQPE_4466</name>
</gene>
<dbReference type="AlphaFoldDB" id="A0A5K7SFL3"/>
<reference evidence="1" key="1">
    <citation type="journal article" date="2020" name="Int. J. Syst. Evol. Microbiol.">
        <title>Aquipluma nitroreducens gen. nov. sp. nov., a novel facultatively anaerobic bacterium isolated from a freshwater lake.</title>
        <authorList>
            <person name="Watanabe M."/>
            <person name="Kojima H."/>
            <person name="Fukui M."/>
        </authorList>
    </citation>
    <scope>NUCLEOTIDE SEQUENCE</scope>
    <source>
        <strain evidence="1">MeG22</strain>
    </source>
</reference>
<sequence length="106" mass="12498">MNGTIGSIPQRCDATKQAEFLFDCVLDTINRIIPEEVSYIYKYDEFKRFLDNTFEMPDKMVSILVRFLEQNNGTLSQRAKIKEFSLLNGNEVKEIENHFKEIFENH</sequence>
<evidence type="ECO:0000313" key="1">
    <source>
        <dbReference type="EMBL" id="BBE20275.1"/>
    </source>
</evidence>
<keyword evidence="2" id="KW-1185">Reference proteome</keyword>